<comment type="caution">
    <text evidence="3">The sequence shown here is derived from an EMBL/GenBank/DDBJ whole genome shotgun (WGS) entry which is preliminary data.</text>
</comment>
<evidence type="ECO:0000256" key="2">
    <source>
        <dbReference type="SAM" id="MobiDB-lite"/>
    </source>
</evidence>
<keyword evidence="4" id="KW-1185">Reference proteome</keyword>
<organism evidence="3 4">
    <name type="scientific">Rufibacter roseus</name>
    <dbReference type="NCBI Taxonomy" id="1567108"/>
    <lineage>
        <taxon>Bacteria</taxon>
        <taxon>Pseudomonadati</taxon>
        <taxon>Bacteroidota</taxon>
        <taxon>Cytophagia</taxon>
        <taxon>Cytophagales</taxon>
        <taxon>Hymenobacteraceae</taxon>
        <taxon>Rufibacter</taxon>
    </lineage>
</organism>
<dbReference type="PROSITE" id="PS50005">
    <property type="entry name" value="TPR"/>
    <property type="match status" value="2"/>
</dbReference>
<feature type="compositionally biased region" description="Basic and acidic residues" evidence="2">
    <location>
        <begin position="46"/>
        <end position="64"/>
    </location>
</feature>
<dbReference type="InterPro" id="IPR019734">
    <property type="entry name" value="TPR_rpt"/>
</dbReference>
<dbReference type="RefSeq" id="WP_066619728.1">
    <property type="nucleotide sequence ID" value="NZ_JBHSYQ010000003.1"/>
</dbReference>
<dbReference type="SMART" id="SM00028">
    <property type="entry name" value="TPR"/>
    <property type="match status" value="3"/>
</dbReference>
<dbReference type="Gene3D" id="1.25.40.10">
    <property type="entry name" value="Tetratricopeptide repeat domain"/>
    <property type="match status" value="1"/>
</dbReference>
<gene>
    <name evidence="3" type="ORF">ACFQHR_01135</name>
</gene>
<evidence type="ECO:0000313" key="4">
    <source>
        <dbReference type="Proteomes" id="UP001596405"/>
    </source>
</evidence>
<proteinExistence type="predicted"/>
<keyword evidence="1" id="KW-0802">TPR repeat</keyword>
<dbReference type="SUPFAM" id="SSF48452">
    <property type="entry name" value="TPR-like"/>
    <property type="match status" value="1"/>
</dbReference>
<feature type="region of interest" description="Disordered" evidence="2">
    <location>
        <begin position="37"/>
        <end position="68"/>
    </location>
</feature>
<dbReference type="Pfam" id="PF14559">
    <property type="entry name" value="TPR_19"/>
    <property type="match status" value="1"/>
</dbReference>
<dbReference type="Pfam" id="PF13432">
    <property type="entry name" value="TPR_16"/>
    <property type="match status" value="1"/>
</dbReference>
<protein>
    <submittedName>
        <fullName evidence="3">Tetratricopeptide repeat protein</fullName>
    </submittedName>
</protein>
<feature type="repeat" description="TPR" evidence="1">
    <location>
        <begin position="213"/>
        <end position="246"/>
    </location>
</feature>
<reference evidence="4" key="1">
    <citation type="journal article" date="2019" name="Int. J. Syst. Evol. Microbiol.">
        <title>The Global Catalogue of Microorganisms (GCM) 10K type strain sequencing project: providing services to taxonomists for standard genome sequencing and annotation.</title>
        <authorList>
            <consortium name="The Broad Institute Genomics Platform"/>
            <consortium name="The Broad Institute Genome Sequencing Center for Infectious Disease"/>
            <person name="Wu L."/>
            <person name="Ma J."/>
        </authorList>
    </citation>
    <scope>NUCLEOTIDE SEQUENCE [LARGE SCALE GENOMIC DNA]</scope>
    <source>
        <strain evidence="4">CGMCC 4.7393</strain>
    </source>
</reference>
<dbReference type="EMBL" id="JBHSYQ010000003">
    <property type="protein sequence ID" value="MFC6996201.1"/>
    <property type="molecule type" value="Genomic_DNA"/>
</dbReference>
<dbReference type="Proteomes" id="UP001596405">
    <property type="component" value="Unassembled WGS sequence"/>
</dbReference>
<name>A0ABW2DES3_9BACT</name>
<evidence type="ECO:0000256" key="1">
    <source>
        <dbReference type="PROSITE-ProRule" id="PRU00339"/>
    </source>
</evidence>
<accession>A0ABW2DES3</accession>
<sequence>MSKGRVALVLSAVVLAVLMALLPKVIINKEKDGALTATGENAKPSQQEHDPNHPGHEDHAHETEGAANSADVHITASPAQLKEIADLRDKFTREGGAQAKAKLAEELGQKYASIARHDSAGYYFEQLAQLRPGERSLQKAADQYFEAATFAATQERTEQFGKKAQGLYQQVLKNNPANQDAKINLAMTYIAGENPMQGVTLLREVIAADPKNEKALYNMGVLSIQSTQYDRAVGRFQELLAVNPKHVEGTFYLGVALAETGQKQEAQKAFMRVKELTNNPEVEASVDSYLQRLNSAQ</sequence>
<evidence type="ECO:0000313" key="3">
    <source>
        <dbReference type="EMBL" id="MFC6996201.1"/>
    </source>
</evidence>
<feature type="repeat" description="TPR" evidence="1">
    <location>
        <begin position="101"/>
        <end position="134"/>
    </location>
</feature>
<dbReference type="PANTHER" id="PTHR44395">
    <property type="match status" value="1"/>
</dbReference>
<dbReference type="PANTHER" id="PTHR44395:SF1">
    <property type="entry name" value="PROTEIN O-MANNOSYL-TRANSFERASE TMTC3"/>
    <property type="match status" value="1"/>
</dbReference>
<dbReference type="InterPro" id="IPR011990">
    <property type="entry name" value="TPR-like_helical_dom_sf"/>
</dbReference>